<evidence type="ECO:0000256" key="1">
    <source>
        <dbReference type="SAM" id="SignalP"/>
    </source>
</evidence>
<protein>
    <recommendedName>
        <fullName evidence="2">DUF2264 domain-containing protein</fullName>
    </recommendedName>
</protein>
<dbReference type="RefSeq" id="WP_092543363.1">
    <property type="nucleotide sequence ID" value="NZ_FOKV01000006.1"/>
</dbReference>
<feature type="signal peptide" evidence="1">
    <location>
        <begin position="1"/>
        <end position="22"/>
    </location>
</feature>
<dbReference type="Proteomes" id="UP000199438">
    <property type="component" value="Unassembled WGS sequence"/>
</dbReference>
<keyword evidence="4" id="KW-1185">Reference proteome</keyword>
<dbReference type="PIRSF" id="PIRSF014753">
    <property type="entry name" value="UCP014753"/>
    <property type="match status" value="1"/>
</dbReference>
<feature type="domain" description="DUF2264" evidence="2">
    <location>
        <begin position="34"/>
        <end position="392"/>
    </location>
</feature>
<sequence>MFKLSNISFLLSLLFLSFNVNAQEVDQPAPKEVREFYVNSLVKIADPVLSNLAKGKLKENMPIERSPGAWDDRTHVTYLEAFGRTLSGIAPWLELGPDDTKEGKIRKKYIELAQKAIDKATDPESADFMNFNKDRQPLVDAAFLAQGLLRAPKQLWEPLSETTKKNVIKALKSSRDIEPYYSNWLLFTGMVEAALLKFDKSADMVRLSYPINKHMEWYLGDGMYGDGPDFHWDYYNSFVIQPMLLDILKAMDEAGVGRKEDFKKVQQRAQRYASIQERLISPGGTYPPIGRSLAYRFGAFQSLSQVALWKNLSKELKPSQVRSALYAVIKRQIEAEGTFDKEGWLQVGLVGHQNNIGEGYISTGSLYLSTEAFLVLGLSPEDEFWTAPAKPWTQKKIWGGKTIPIDHAH</sequence>
<dbReference type="Pfam" id="PF10022">
    <property type="entry name" value="DUF2264"/>
    <property type="match status" value="1"/>
</dbReference>
<keyword evidence="1" id="KW-0732">Signal</keyword>
<evidence type="ECO:0000313" key="4">
    <source>
        <dbReference type="Proteomes" id="UP000199438"/>
    </source>
</evidence>
<gene>
    <name evidence="3" type="ORF">SAMN04487907_10630</name>
</gene>
<dbReference type="STRING" id="1334022.SAMN04487907_10630"/>
<proteinExistence type="predicted"/>
<dbReference type="OrthoDB" id="9813465at2"/>
<dbReference type="InterPro" id="IPR049349">
    <property type="entry name" value="DUF2264_N"/>
</dbReference>
<accession>A0A1I1KII7</accession>
<dbReference type="PANTHER" id="PTHR35339">
    <property type="entry name" value="LINALOOL DEHYDRATASE_ISOMERASE DOMAIN-CONTAINING PROTEIN"/>
    <property type="match status" value="1"/>
</dbReference>
<organism evidence="3 4">
    <name type="scientific">Zunongwangia mangrovi</name>
    <dbReference type="NCBI Taxonomy" id="1334022"/>
    <lineage>
        <taxon>Bacteria</taxon>
        <taxon>Pseudomonadati</taxon>
        <taxon>Bacteroidota</taxon>
        <taxon>Flavobacteriia</taxon>
        <taxon>Flavobacteriales</taxon>
        <taxon>Flavobacteriaceae</taxon>
        <taxon>Zunongwangia</taxon>
    </lineage>
</organism>
<dbReference type="EMBL" id="FOKV01000006">
    <property type="protein sequence ID" value="SFC60627.1"/>
    <property type="molecule type" value="Genomic_DNA"/>
</dbReference>
<feature type="chain" id="PRO_5011537775" description="DUF2264 domain-containing protein" evidence="1">
    <location>
        <begin position="23"/>
        <end position="409"/>
    </location>
</feature>
<dbReference type="InterPro" id="IPR016624">
    <property type="entry name" value="UCP014753"/>
</dbReference>
<dbReference type="PANTHER" id="PTHR35339:SF3">
    <property type="entry name" value="DUF2264 DOMAIN-CONTAINING PROTEIN"/>
    <property type="match status" value="1"/>
</dbReference>
<name>A0A1I1KII7_9FLAO</name>
<dbReference type="AlphaFoldDB" id="A0A1I1KII7"/>
<reference evidence="4" key="1">
    <citation type="submission" date="2016-10" db="EMBL/GenBank/DDBJ databases">
        <authorList>
            <person name="Varghese N."/>
            <person name="Submissions S."/>
        </authorList>
    </citation>
    <scope>NUCLEOTIDE SEQUENCE [LARGE SCALE GENOMIC DNA]</scope>
    <source>
        <strain evidence="4">DSM 24499</strain>
    </source>
</reference>
<evidence type="ECO:0000313" key="3">
    <source>
        <dbReference type="EMBL" id="SFC60627.1"/>
    </source>
</evidence>
<evidence type="ECO:0000259" key="2">
    <source>
        <dbReference type="Pfam" id="PF10022"/>
    </source>
</evidence>